<dbReference type="Proteomes" id="UP000280960">
    <property type="component" value="Chromosome"/>
</dbReference>
<dbReference type="RefSeq" id="WP_122014674.1">
    <property type="nucleotide sequence ID" value="NZ_CP033169.1"/>
</dbReference>
<name>A0A3G2R4Y4_9FIRM</name>
<proteinExistence type="predicted"/>
<evidence type="ECO:0000313" key="1">
    <source>
        <dbReference type="EMBL" id="AYO30584.1"/>
    </source>
</evidence>
<evidence type="ECO:0000313" key="2">
    <source>
        <dbReference type="Proteomes" id="UP000280960"/>
    </source>
</evidence>
<evidence type="ECO:0008006" key="3">
    <source>
        <dbReference type="Google" id="ProtNLM"/>
    </source>
</evidence>
<dbReference type="EMBL" id="CP033169">
    <property type="protein sequence ID" value="AYO30584.1"/>
    <property type="molecule type" value="Genomic_DNA"/>
</dbReference>
<sequence>MATITPNLQLNKAEATDYIDDTLVNNFGANWDKLDQEVAKRIINSSGVPSIQAGLDADKPAPSTAGRLYVATDTQIIYRDTGTAWQKVGAVKWGDIDGKPASFVPSVHGNEAHDPDLALASDLATHLAETAPHGATSAATASKIMMRDVNGRAKVAAPLASDDIARKDTVDAVQTNLNTHAALTSTAHGATNAATASTLMARDASGRAKVAAPAASDDIAIKSTVDAVQTNLNTHKTSSDHDGRYYTESEVNALLAEKMNNTKAYGNVAYTDSIAASSTLTKTIALGGTYKHGHLVINPSSSDLGIMVFFGTDNMKSLVTGTVTSTDWRGGAWSRELLGCIAVGNPSTGPGKGVTGASPIGIDDVYINGSNIVIVFHNYATSAASLNCTINWEVW</sequence>
<protein>
    <recommendedName>
        <fullName evidence="3">Tail fiber protein</fullName>
    </recommendedName>
</protein>
<gene>
    <name evidence="1" type="ORF">D2962_08090</name>
</gene>
<keyword evidence="2" id="KW-1185">Reference proteome</keyword>
<reference evidence="1 2" key="1">
    <citation type="submission" date="2018-10" db="EMBL/GenBank/DDBJ databases">
        <authorList>
            <person name="Zhang X."/>
        </authorList>
    </citation>
    <scope>NUCLEOTIDE SEQUENCE [LARGE SCALE GENOMIC DNA]</scope>
    <source>
        <strain evidence="1 2">SK-G1</strain>
    </source>
</reference>
<dbReference type="KEGG" id="bacg:D2962_08090"/>
<dbReference type="AlphaFoldDB" id="A0A3G2R4Y4"/>
<accession>A0A3G2R4Y4</accession>
<organism evidence="1 2">
    <name type="scientific">Biomaibacter acetigenes</name>
    <dbReference type="NCBI Taxonomy" id="2316383"/>
    <lineage>
        <taxon>Bacteria</taxon>
        <taxon>Bacillati</taxon>
        <taxon>Bacillota</taxon>
        <taxon>Clostridia</taxon>
        <taxon>Thermosediminibacterales</taxon>
        <taxon>Tepidanaerobacteraceae</taxon>
        <taxon>Biomaibacter</taxon>
    </lineage>
</organism>